<dbReference type="EMBL" id="JANBUL010000039">
    <property type="protein sequence ID" value="KAJ2783808.1"/>
    <property type="molecule type" value="Genomic_DNA"/>
</dbReference>
<evidence type="ECO:0000256" key="6">
    <source>
        <dbReference type="ARBA" id="ARBA00023242"/>
    </source>
</evidence>
<dbReference type="Gene3D" id="3.40.5.50">
    <property type="match status" value="1"/>
</dbReference>
<dbReference type="InterPro" id="IPR036224">
    <property type="entry name" value="GINS_bundle-like_dom_sf"/>
</dbReference>
<dbReference type="Pfam" id="PF05916">
    <property type="entry name" value="Sld5"/>
    <property type="match status" value="1"/>
</dbReference>
<keyword evidence="6 7" id="KW-0539">Nucleus</keyword>
<evidence type="ECO:0000256" key="7">
    <source>
        <dbReference type="PIRNR" id="PIRNR028998"/>
    </source>
</evidence>
<accession>A0A9W8HH06</accession>
<gene>
    <name evidence="12" type="primary">PSF2</name>
    <name evidence="12" type="ORF">H4R18_001483</name>
</gene>
<dbReference type="InterPro" id="IPR021151">
    <property type="entry name" value="GINS_A"/>
</dbReference>
<dbReference type="CDD" id="cd21694">
    <property type="entry name" value="GINS_B_Psf2"/>
    <property type="match status" value="1"/>
</dbReference>
<evidence type="ECO:0000313" key="12">
    <source>
        <dbReference type="EMBL" id="KAJ2783808.1"/>
    </source>
</evidence>
<evidence type="ECO:0000256" key="2">
    <source>
        <dbReference type="ARBA" id="ARBA00010565"/>
    </source>
</evidence>
<dbReference type="FunFam" id="1.20.58.1020:FF:000001">
    <property type="entry name" value="DNA replication complex GINS protein PSF2"/>
    <property type="match status" value="1"/>
</dbReference>
<keyword evidence="8" id="KW-0175">Coiled coil</keyword>
<dbReference type="PANTHER" id="PTHR12772:SF0">
    <property type="entry name" value="DNA REPLICATION COMPLEX GINS PROTEIN PSF2"/>
    <property type="match status" value="1"/>
</dbReference>
<keyword evidence="5" id="KW-0159">Chromosome partition</keyword>
<dbReference type="PANTHER" id="PTHR12772">
    <property type="entry name" value="DNA REPLICATION COMPLEX GINS PROTEIN PSF2"/>
    <property type="match status" value="1"/>
</dbReference>
<evidence type="ECO:0000256" key="9">
    <source>
        <dbReference type="SAM" id="MobiDB-lite"/>
    </source>
</evidence>
<sequence>MATSEAQQEGFTMPELEYLAQCEDVTIVPLHRMERLELVRGAVGPFRPPQKTQVPLWLAVMLKRANRCRIVAPAWLGADHLRALCREEDAPDALFTRLPPHYLEIAHALLAVAEDDLADAQAVRRLLQDLRETRQTKTREGLKLLNSLQLQMDNLSAAEINEIRPLFGRSFDMLRRLDALAATAADRAHRGSQLGPADDSQYADDADDDDFAYAR</sequence>
<evidence type="ECO:0000256" key="4">
    <source>
        <dbReference type="ARBA" id="ARBA00022705"/>
    </source>
</evidence>
<comment type="subunit">
    <text evidence="7">Component of the GINS complex.</text>
</comment>
<dbReference type="GO" id="GO:0000727">
    <property type="term" value="P:double-strand break repair via break-induced replication"/>
    <property type="evidence" value="ECO:0007669"/>
    <property type="project" value="TreeGrafter"/>
</dbReference>
<comment type="similarity">
    <text evidence="2 7">Belongs to the GINS2/PSF2 family.</text>
</comment>
<protein>
    <recommendedName>
        <fullName evidence="3 7">DNA replication complex GINS protein PSF2</fullName>
    </recommendedName>
</protein>
<proteinExistence type="inferred from homology"/>
<dbReference type="InterPro" id="IPR007257">
    <property type="entry name" value="GINS_Psf2"/>
</dbReference>
<evidence type="ECO:0000256" key="5">
    <source>
        <dbReference type="ARBA" id="ARBA00022829"/>
    </source>
</evidence>
<feature type="coiled-coil region" evidence="8">
    <location>
        <begin position="110"/>
        <end position="140"/>
    </location>
</feature>
<reference evidence="12" key="1">
    <citation type="submission" date="2022-07" db="EMBL/GenBank/DDBJ databases">
        <title>Phylogenomic reconstructions and comparative analyses of Kickxellomycotina fungi.</title>
        <authorList>
            <person name="Reynolds N.K."/>
            <person name="Stajich J.E."/>
            <person name="Barry K."/>
            <person name="Grigoriev I.V."/>
            <person name="Crous P."/>
            <person name="Smith M.E."/>
        </authorList>
    </citation>
    <scope>NUCLEOTIDE SEQUENCE</scope>
    <source>
        <strain evidence="12">NBRC 105414</strain>
    </source>
</reference>
<keyword evidence="4 7" id="KW-0235">DNA replication</keyword>
<dbReference type="AlphaFoldDB" id="A0A9W8HH06"/>
<evidence type="ECO:0000259" key="11">
    <source>
        <dbReference type="Pfam" id="PF25005"/>
    </source>
</evidence>
<dbReference type="SUPFAM" id="SSF158573">
    <property type="entry name" value="GINS helical bundle-like"/>
    <property type="match status" value="1"/>
</dbReference>
<dbReference type="GO" id="GO:0007059">
    <property type="term" value="P:chromosome segregation"/>
    <property type="evidence" value="ECO:0007669"/>
    <property type="project" value="UniProtKB-KW"/>
</dbReference>
<evidence type="ECO:0000256" key="8">
    <source>
        <dbReference type="SAM" id="Coils"/>
    </source>
</evidence>
<dbReference type="Pfam" id="PF25005">
    <property type="entry name" value="PSF2_N"/>
    <property type="match status" value="1"/>
</dbReference>
<dbReference type="InterPro" id="IPR056784">
    <property type="entry name" value="PSF2_N"/>
</dbReference>
<name>A0A9W8HH06_9FUNG</name>
<keyword evidence="13" id="KW-1185">Reference proteome</keyword>
<comment type="caution">
    <text evidence="12">The sequence shown here is derived from an EMBL/GenBank/DDBJ whole genome shotgun (WGS) entry which is preliminary data.</text>
</comment>
<feature type="region of interest" description="Disordered" evidence="9">
    <location>
        <begin position="188"/>
        <end position="215"/>
    </location>
</feature>
<feature type="compositionally biased region" description="Acidic residues" evidence="9">
    <location>
        <begin position="201"/>
        <end position="215"/>
    </location>
</feature>
<dbReference type="FunFam" id="3.40.5.50:FF:000001">
    <property type="entry name" value="DNA replication complex GINS protein PSF2"/>
    <property type="match status" value="1"/>
</dbReference>
<dbReference type="Gene3D" id="1.20.58.1020">
    <property type="match status" value="1"/>
</dbReference>
<feature type="domain" description="GINS subunit" evidence="10">
    <location>
        <begin position="75"/>
        <end position="176"/>
    </location>
</feature>
<dbReference type="Proteomes" id="UP001140217">
    <property type="component" value="Unassembled WGS sequence"/>
</dbReference>
<dbReference type="GO" id="GO:0000811">
    <property type="term" value="C:GINS complex"/>
    <property type="evidence" value="ECO:0007669"/>
    <property type="project" value="TreeGrafter"/>
</dbReference>
<evidence type="ECO:0000313" key="13">
    <source>
        <dbReference type="Proteomes" id="UP001140217"/>
    </source>
</evidence>
<dbReference type="SUPFAM" id="SSF160059">
    <property type="entry name" value="PriA/YqbF domain"/>
    <property type="match status" value="1"/>
</dbReference>
<dbReference type="CDD" id="cd11712">
    <property type="entry name" value="GINS_A_psf2"/>
    <property type="match status" value="1"/>
</dbReference>
<dbReference type="PIRSF" id="PIRSF028998">
    <property type="entry name" value="GINS_Psf2_subgr"/>
    <property type="match status" value="1"/>
</dbReference>
<feature type="domain" description="DNA replication complex GINS protein PSF2 N-terminal" evidence="11">
    <location>
        <begin position="12"/>
        <end position="71"/>
    </location>
</feature>
<evidence type="ECO:0000256" key="3">
    <source>
        <dbReference type="ARBA" id="ARBA00015139"/>
    </source>
</evidence>
<dbReference type="OrthoDB" id="1938138at2759"/>
<evidence type="ECO:0000259" key="10">
    <source>
        <dbReference type="Pfam" id="PF05916"/>
    </source>
</evidence>
<organism evidence="12 13">
    <name type="scientific">Coemansia javaensis</name>
    <dbReference type="NCBI Taxonomy" id="2761396"/>
    <lineage>
        <taxon>Eukaryota</taxon>
        <taxon>Fungi</taxon>
        <taxon>Fungi incertae sedis</taxon>
        <taxon>Zoopagomycota</taxon>
        <taxon>Kickxellomycotina</taxon>
        <taxon>Kickxellomycetes</taxon>
        <taxon>Kickxellales</taxon>
        <taxon>Kickxellaceae</taxon>
        <taxon>Coemansia</taxon>
    </lineage>
</organism>
<evidence type="ECO:0000256" key="1">
    <source>
        <dbReference type="ARBA" id="ARBA00004123"/>
    </source>
</evidence>
<dbReference type="GO" id="GO:0006260">
    <property type="term" value="P:DNA replication"/>
    <property type="evidence" value="ECO:0007669"/>
    <property type="project" value="UniProtKB-KW"/>
</dbReference>
<comment type="subcellular location">
    <subcellularLocation>
        <location evidence="1 7">Nucleus</location>
    </subcellularLocation>
</comment>